<reference evidence="2 3" key="1">
    <citation type="journal article" date="2016" name="Appl. Environ. Microbiol.">
        <title>Lack of Overt Genome Reduction in the Bryostatin-Producing Bryozoan Symbiont "Candidatus Endobugula sertula".</title>
        <authorList>
            <person name="Miller I.J."/>
            <person name="Vanee N."/>
            <person name="Fong S.S."/>
            <person name="Lim-Fong G.E."/>
            <person name="Kwan J.C."/>
        </authorList>
    </citation>
    <scope>NUCLEOTIDE SEQUENCE [LARGE SCALE GENOMIC DNA]</scope>
    <source>
        <strain evidence="2">AB1-4</strain>
    </source>
</reference>
<name>A0A1D2QR14_9GAMM</name>
<keyword evidence="1" id="KW-1133">Transmembrane helix</keyword>
<feature type="transmembrane region" description="Helical" evidence="1">
    <location>
        <begin position="12"/>
        <end position="30"/>
    </location>
</feature>
<keyword evidence="1" id="KW-0472">Membrane</keyword>
<dbReference type="STRING" id="62101.AB835_05710"/>
<evidence type="ECO:0000256" key="1">
    <source>
        <dbReference type="SAM" id="Phobius"/>
    </source>
</evidence>
<comment type="caution">
    <text evidence="2">The sequence shown here is derived from an EMBL/GenBank/DDBJ whole genome shotgun (WGS) entry which is preliminary data.</text>
</comment>
<dbReference type="Proteomes" id="UP000242502">
    <property type="component" value="Unassembled WGS sequence"/>
</dbReference>
<organism evidence="2 3">
    <name type="scientific">Candidatus Endobugula sertula</name>
    <name type="common">Bugula neritina bacterial symbiont</name>
    <dbReference type="NCBI Taxonomy" id="62101"/>
    <lineage>
        <taxon>Bacteria</taxon>
        <taxon>Pseudomonadati</taxon>
        <taxon>Pseudomonadota</taxon>
        <taxon>Gammaproteobacteria</taxon>
        <taxon>Cellvibrionales</taxon>
        <taxon>Cellvibrionaceae</taxon>
        <taxon>Candidatus Endobugula</taxon>
    </lineage>
</organism>
<proteinExistence type="predicted"/>
<evidence type="ECO:0000313" key="3">
    <source>
        <dbReference type="Proteomes" id="UP000242502"/>
    </source>
</evidence>
<accession>A0A1D2QR14</accession>
<gene>
    <name evidence="2" type="ORF">AB835_05710</name>
</gene>
<protein>
    <submittedName>
        <fullName evidence="2">Uncharacterized protein</fullName>
    </submittedName>
</protein>
<evidence type="ECO:0000313" key="2">
    <source>
        <dbReference type="EMBL" id="ODS24021.1"/>
    </source>
</evidence>
<keyword evidence="1" id="KW-0812">Transmembrane</keyword>
<sequence>MDTQQKNIKKTVFLLIVAMVTILALFLHKITTPRYLSNIELKINGLVMLEDKQKLNFVSDKLNESWILIAADKEDRQRLEALLQMLKPYLRKKVTIVDRSEVVATFTDDIIPVVRPSGKYLAYFKPPYEQHKMLLTLSSLLAHH</sequence>
<dbReference type="AlphaFoldDB" id="A0A1D2QR14"/>
<dbReference type="EMBL" id="MDLC01000015">
    <property type="protein sequence ID" value="ODS24021.1"/>
    <property type="molecule type" value="Genomic_DNA"/>
</dbReference>